<keyword evidence="3" id="KW-1185">Reference proteome</keyword>
<name>R0LC56_ANAPL</name>
<evidence type="ECO:0000256" key="1">
    <source>
        <dbReference type="SAM" id="SignalP"/>
    </source>
</evidence>
<gene>
    <name evidence="2" type="ORF">Anapl_12098</name>
</gene>
<feature type="signal peptide" evidence="1">
    <location>
        <begin position="1"/>
        <end position="20"/>
    </location>
</feature>
<dbReference type="AlphaFoldDB" id="R0LC56"/>
<keyword evidence="1" id="KW-0732">Signal</keyword>
<evidence type="ECO:0000313" key="3">
    <source>
        <dbReference type="Proteomes" id="UP000296049"/>
    </source>
</evidence>
<accession>R0LC56</accession>
<proteinExistence type="predicted"/>
<feature type="chain" id="PRO_5004354634" evidence="1">
    <location>
        <begin position="21"/>
        <end position="99"/>
    </location>
</feature>
<dbReference type="Proteomes" id="UP000296049">
    <property type="component" value="Unassembled WGS sequence"/>
</dbReference>
<reference evidence="3" key="1">
    <citation type="journal article" date="2013" name="Nat. Genet.">
        <title>The duck genome and transcriptome provide insight into an avian influenza virus reservoir species.</title>
        <authorList>
            <person name="Huang Y."/>
            <person name="Li Y."/>
            <person name="Burt D.W."/>
            <person name="Chen H."/>
            <person name="Zhang Y."/>
            <person name="Qian W."/>
            <person name="Kim H."/>
            <person name="Gan S."/>
            <person name="Zhao Y."/>
            <person name="Li J."/>
            <person name="Yi K."/>
            <person name="Feng H."/>
            <person name="Zhu P."/>
            <person name="Li B."/>
            <person name="Liu Q."/>
            <person name="Fairley S."/>
            <person name="Magor K.E."/>
            <person name="Du Z."/>
            <person name="Hu X."/>
            <person name="Goodman L."/>
            <person name="Tafer H."/>
            <person name="Vignal A."/>
            <person name="Lee T."/>
            <person name="Kim K.W."/>
            <person name="Sheng Z."/>
            <person name="An Y."/>
            <person name="Searle S."/>
            <person name="Herrero J."/>
            <person name="Groenen M.A."/>
            <person name="Crooijmans R.P."/>
            <person name="Faraut T."/>
            <person name="Cai Q."/>
            <person name="Webster R.G."/>
            <person name="Aldridge J.R."/>
            <person name="Warren W.C."/>
            <person name="Bartschat S."/>
            <person name="Kehr S."/>
            <person name="Marz M."/>
            <person name="Stadler P.F."/>
            <person name="Smith J."/>
            <person name="Kraus R.H."/>
            <person name="Zhao Y."/>
            <person name="Ren L."/>
            <person name="Fei J."/>
            <person name="Morisson M."/>
            <person name="Kaiser P."/>
            <person name="Griffin D.K."/>
            <person name="Rao M."/>
            <person name="Pitel F."/>
            <person name="Wang J."/>
            <person name="Li N."/>
        </authorList>
    </citation>
    <scope>NUCLEOTIDE SEQUENCE [LARGE SCALE GENOMIC DNA]</scope>
</reference>
<protein>
    <submittedName>
        <fullName evidence="2">Uncharacterized protein</fullName>
    </submittedName>
</protein>
<evidence type="ECO:0000313" key="2">
    <source>
        <dbReference type="EMBL" id="EOA99074.1"/>
    </source>
</evidence>
<sequence>MKLSFNRIFGFLVFMETVCDFDTTPTFSACLELPPDVCISPCLNKGFRPTHAKCYCDHSEEALMQGISSKPLGHQAWDIPKNFNPEELTRQPPTVPTPL</sequence>
<organism evidence="2 3">
    <name type="scientific">Anas platyrhynchos</name>
    <name type="common">Mallard</name>
    <name type="synonym">Anas boschas</name>
    <dbReference type="NCBI Taxonomy" id="8839"/>
    <lineage>
        <taxon>Eukaryota</taxon>
        <taxon>Metazoa</taxon>
        <taxon>Chordata</taxon>
        <taxon>Craniata</taxon>
        <taxon>Vertebrata</taxon>
        <taxon>Euteleostomi</taxon>
        <taxon>Archelosauria</taxon>
        <taxon>Archosauria</taxon>
        <taxon>Dinosauria</taxon>
        <taxon>Saurischia</taxon>
        <taxon>Theropoda</taxon>
        <taxon>Coelurosauria</taxon>
        <taxon>Aves</taxon>
        <taxon>Neognathae</taxon>
        <taxon>Galloanserae</taxon>
        <taxon>Anseriformes</taxon>
        <taxon>Anatidae</taxon>
        <taxon>Anatinae</taxon>
        <taxon>Anas</taxon>
    </lineage>
</organism>
<dbReference type="EMBL" id="KB743383">
    <property type="protein sequence ID" value="EOA99074.1"/>
    <property type="molecule type" value="Genomic_DNA"/>
</dbReference>